<reference evidence="2" key="1">
    <citation type="journal article" date="2019" name="Int. J. Syst. Evol. Microbiol.">
        <title>The Global Catalogue of Microorganisms (GCM) 10K type strain sequencing project: providing services to taxonomists for standard genome sequencing and annotation.</title>
        <authorList>
            <consortium name="The Broad Institute Genomics Platform"/>
            <consortium name="The Broad Institute Genome Sequencing Center for Infectious Disease"/>
            <person name="Wu L."/>
            <person name="Ma J."/>
        </authorList>
    </citation>
    <scope>NUCLEOTIDE SEQUENCE [LARGE SCALE GENOMIC DNA]</scope>
    <source>
        <strain evidence="2">KCTC 23916</strain>
    </source>
</reference>
<organism evidence="1 2">
    <name type="scientific">Undibacterium macrobrachii</name>
    <dbReference type="NCBI Taxonomy" id="1119058"/>
    <lineage>
        <taxon>Bacteria</taxon>
        <taxon>Pseudomonadati</taxon>
        <taxon>Pseudomonadota</taxon>
        <taxon>Betaproteobacteria</taxon>
        <taxon>Burkholderiales</taxon>
        <taxon>Oxalobacteraceae</taxon>
        <taxon>Undibacterium</taxon>
    </lineage>
</organism>
<sequence>MAFRLVVRFVEVCNYKVRDYRSGLDYGDHNQAKITKQKLAVLTIINWRNDEKIINGSRFDRNQRTGCVCE</sequence>
<evidence type="ECO:0000313" key="1">
    <source>
        <dbReference type="EMBL" id="GGX05213.1"/>
    </source>
</evidence>
<dbReference type="Proteomes" id="UP000620127">
    <property type="component" value="Unassembled WGS sequence"/>
</dbReference>
<gene>
    <name evidence="1" type="ORF">GCM10011282_09480</name>
</gene>
<evidence type="ECO:0000313" key="2">
    <source>
        <dbReference type="Proteomes" id="UP000620127"/>
    </source>
</evidence>
<accession>A0ABQ2X9T8</accession>
<dbReference type="EMBL" id="BMYT01000001">
    <property type="protein sequence ID" value="GGX05213.1"/>
    <property type="molecule type" value="Genomic_DNA"/>
</dbReference>
<comment type="caution">
    <text evidence="1">The sequence shown here is derived from an EMBL/GenBank/DDBJ whole genome shotgun (WGS) entry which is preliminary data.</text>
</comment>
<name>A0ABQ2X9T8_9BURK</name>
<protein>
    <recommendedName>
        <fullName evidence="3">Transposase</fullName>
    </recommendedName>
</protein>
<proteinExistence type="predicted"/>
<keyword evidence="2" id="KW-1185">Reference proteome</keyword>
<evidence type="ECO:0008006" key="3">
    <source>
        <dbReference type="Google" id="ProtNLM"/>
    </source>
</evidence>